<evidence type="ECO:0000256" key="3">
    <source>
        <dbReference type="ARBA" id="ARBA00022691"/>
    </source>
</evidence>
<keyword evidence="3" id="KW-0949">S-adenosyl-L-methionine</keyword>
<proteinExistence type="predicted"/>
<dbReference type="GO" id="GO:0051539">
    <property type="term" value="F:4 iron, 4 sulfur cluster binding"/>
    <property type="evidence" value="ECO:0007669"/>
    <property type="project" value="UniProtKB-KW"/>
</dbReference>
<dbReference type="Gene3D" id="3.80.30.20">
    <property type="entry name" value="tm_1862 like domain"/>
    <property type="match status" value="1"/>
</dbReference>
<dbReference type="InterPro" id="IPR023404">
    <property type="entry name" value="rSAM_horseshoe"/>
</dbReference>
<dbReference type="InterPro" id="IPR051198">
    <property type="entry name" value="BchE-like"/>
</dbReference>
<dbReference type="GO" id="GO:0003824">
    <property type="term" value="F:catalytic activity"/>
    <property type="evidence" value="ECO:0007669"/>
    <property type="project" value="InterPro"/>
</dbReference>
<dbReference type="GO" id="GO:0046872">
    <property type="term" value="F:metal ion binding"/>
    <property type="evidence" value="ECO:0007669"/>
    <property type="project" value="UniProtKB-KW"/>
</dbReference>
<keyword evidence="4" id="KW-0479">Metal-binding</keyword>
<name>A0A9X3IQQ9_9GAMM</name>
<sequence length="631" mass="71893">MNNKNSRAGFFQQISDFSKVFRLNTGSANGRIDTRPAASPHHQVFHLLLIKPTRYDDDGYPIQWVRSSIPSNSLACLNGLALDAAARRILGGEVEIRVSAFDEACDILNIDELIERVESAGQRMLVCMAGVQSNQFPRAMDVSRRFAKRGVQVCIGGFHVSGVLSVLGRLTPELEEAQQLGISLFAGEAESGRFDIIVKDAWARSLKPLYDYCKEMVTLEDQPRPVLPDVLVKRNFGNISTIDLGRGCPFHCSFCCIINVQGRTSRSRTADDLEALARQAWANGHERVFITDDDFARNKNWEALFDRLIKLRKEEGIRLRFLIQVDTQAHRLPGFIDKAYAAGVEQVFIGLENINADNLKTIQKRQNKITDYRKMLLEWKRYPVVIWGAYIIGFPNDTYDSVLRDIDIIKRELPIDILNPSILTPLPGSMDHKQMTDSGEWMDPDLNRYDLSHRVTHHPKMTDDELDRLYKAVWDRYYTPDHMVTVIRRAFAIGSNKKVTLTRLLTAFGVVSKVTGIRSYDMGLIRYVARLERRPGLPIENPLLFYPKMAWRLVNTVYTIARANQRLLSEANRIWKSPDRTTYRDEAITPVAVEDYENLDMYQQTRGVKEQAEKAAAKQLASGATVFFREA</sequence>
<dbReference type="SFLD" id="SFLDG01082">
    <property type="entry name" value="B12-binding_domain_containing"/>
    <property type="match status" value="1"/>
</dbReference>
<dbReference type="PANTHER" id="PTHR43409">
    <property type="entry name" value="ANAEROBIC MAGNESIUM-PROTOPORPHYRIN IX MONOMETHYL ESTER CYCLASE-RELATED"/>
    <property type="match status" value="1"/>
</dbReference>
<dbReference type="CDD" id="cd01335">
    <property type="entry name" value="Radical_SAM"/>
    <property type="match status" value="1"/>
</dbReference>
<dbReference type="SFLD" id="SFLDS00029">
    <property type="entry name" value="Radical_SAM"/>
    <property type="match status" value="1"/>
</dbReference>
<gene>
    <name evidence="8" type="ORF">OUO13_02550</name>
</gene>
<keyword evidence="5" id="KW-0408">Iron</keyword>
<dbReference type="Pfam" id="PF04055">
    <property type="entry name" value="Radical_SAM"/>
    <property type="match status" value="1"/>
</dbReference>
<feature type="domain" description="Radical SAM core" evidence="7">
    <location>
        <begin position="234"/>
        <end position="463"/>
    </location>
</feature>
<evidence type="ECO:0000313" key="9">
    <source>
        <dbReference type="Proteomes" id="UP001150830"/>
    </source>
</evidence>
<keyword evidence="9" id="KW-1185">Reference proteome</keyword>
<comment type="cofactor">
    <cofactor evidence="1">
        <name>[4Fe-4S] cluster</name>
        <dbReference type="ChEBI" id="CHEBI:49883"/>
    </cofactor>
</comment>
<dbReference type="PROSITE" id="PS51918">
    <property type="entry name" value="RADICAL_SAM"/>
    <property type="match status" value="1"/>
</dbReference>
<dbReference type="InterPro" id="IPR007197">
    <property type="entry name" value="rSAM"/>
</dbReference>
<protein>
    <submittedName>
        <fullName evidence="8">Radical SAM protein</fullName>
    </submittedName>
</protein>
<comment type="caution">
    <text evidence="8">The sequence shown here is derived from an EMBL/GenBank/DDBJ whole genome shotgun (WGS) entry which is preliminary data.</text>
</comment>
<dbReference type="GO" id="GO:0005829">
    <property type="term" value="C:cytosol"/>
    <property type="evidence" value="ECO:0007669"/>
    <property type="project" value="TreeGrafter"/>
</dbReference>
<organism evidence="8 9">
    <name type="scientific">Parathalassolituus penaei</name>
    <dbReference type="NCBI Taxonomy" id="2997323"/>
    <lineage>
        <taxon>Bacteria</taxon>
        <taxon>Pseudomonadati</taxon>
        <taxon>Pseudomonadota</taxon>
        <taxon>Gammaproteobacteria</taxon>
        <taxon>Oceanospirillales</taxon>
        <taxon>Oceanospirillaceae</taxon>
        <taxon>Parathalassolituus</taxon>
    </lineage>
</organism>
<dbReference type="AlphaFoldDB" id="A0A9X3IQQ9"/>
<dbReference type="Proteomes" id="UP001150830">
    <property type="component" value="Unassembled WGS sequence"/>
</dbReference>
<evidence type="ECO:0000259" key="7">
    <source>
        <dbReference type="PROSITE" id="PS51918"/>
    </source>
</evidence>
<keyword evidence="2" id="KW-0004">4Fe-4S</keyword>
<dbReference type="EMBL" id="JAPNOA010000009">
    <property type="protein sequence ID" value="MCY0964056.1"/>
    <property type="molecule type" value="Genomic_DNA"/>
</dbReference>
<dbReference type="InterPro" id="IPR006638">
    <property type="entry name" value="Elp3/MiaA/NifB-like_rSAM"/>
</dbReference>
<evidence type="ECO:0000256" key="1">
    <source>
        <dbReference type="ARBA" id="ARBA00001966"/>
    </source>
</evidence>
<evidence type="ECO:0000256" key="5">
    <source>
        <dbReference type="ARBA" id="ARBA00023004"/>
    </source>
</evidence>
<evidence type="ECO:0000256" key="2">
    <source>
        <dbReference type="ARBA" id="ARBA00022485"/>
    </source>
</evidence>
<dbReference type="PANTHER" id="PTHR43409:SF7">
    <property type="entry name" value="BLL1977 PROTEIN"/>
    <property type="match status" value="1"/>
</dbReference>
<evidence type="ECO:0000256" key="6">
    <source>
        <dbReference type="ARBA" id="ARBA00023014"/>
    </source>
</evidence>
<dbReference type="InterPro" id="IPR058240">
    <property type="entry name" value="rSAM_sf"/>
</dbReference>
<dbReference type="SUPFAM" id="SSF102114">
    <property type="entry name" value="Radical SAM enzymes"/>
    <property type="match status" value="1"/>
</dbReference>
<keyword evidence="6" id="KW-0411">Iron-sulfur</keyword>
<dbReference type="RefSeq" id="WP_283172274.1">
    <property type="nucleotide sequence ID" value="NZ_JAPNOA010000009.1"/>
</dbReference>
<evidence type="ECO:0000256" key="4">
    <source>
        <dbReference type="ARBA" id="ARBA00022723"/>
    </source>
</evidence>
<dbReference type="InterPro" id="IPR020612">
    <property type="entry name" value="Methylthiotransferase_CS"/>
</dbReference>
<dbReference type="PROSITE" id="PS01278">
    <property type="entry name" value="MTTASE_RADICAL"/>
    <property type="match status" value="1"/>
</dbReference>
<evidence type="ECO:0000313" key="8">
    <source>
        <dbReference type="EMBL" id="MCY0964056.1"/>
    </source>
</evidence>
<dbReference type="SMART" id="SM00729">
    <property type="entry name" value="Elp3"/>
    <property type="match status" value="1"/>
</dbReference>
<accession>A0A9X3IQQ9</accession>
<reference evidence="8" key="1">
    <citation type="submission" date="2022-11" db="EMBL/GenBank/DDBJ databases">
        <title>Parathalassolutuus dongxingensis gen. nov., sp. nov., a novel member of family Oceanospirillaceae isolated from a coastal shrimp pond in Guangxi, China.</title>
        <authorList>
            <person name="Chen H."/>
        </authorList>
    </citation>
    <scope>NUCLEOTIDE SEQUENCE</scope>
    <source>
        <strain evidence="8">G-43</strain>
    </source>
</reference>